<evidence type="ECO:0000256" key="5">
    <source>
        <dbReference type="RuleBase" id="RU004070"/>
    </source>
</evidence>
<dbReference type="PROSITE" id="PS50082">
    <property type="entry name" value="WD_REPEATS_2"/>
    <property type="match status" value="1"/>
</dbReference>
<evidence type="ECO:0000256" key="1">
    <source>
        <dbReference type="ARBA" id="ARBA00012551"/>
    </source>
</evidence>
<dbReference type="SUPFAM" id="SSF52540">
    <property type="entry name" value="P-loop containing nucleoside triphosphate hydrolases"/>
    <property type="match status" value="1"/>
</dbReference>
<dbReference type="PROSITE" id="PS50051">
    <property type="entry name" value="MCM_2"/>
    <property type="match status" value="1"/>
</dbReference>
<gene>
    <name evidence="7" type="ORF">LWI29_004260</name>
</gene>
<dbReference type="SMART" id="SM00320">
    <property type="entry name" value="WD40"/>
    <property type="match status" value="1"/>
</dbReference>
<dbReference type="SMART" id="SM00350">
    <property type="entry name" value="MCM"/>
    <property type="match status" value="1"/>
</dbReference>
<keyword evidence="3 5" id="KW-0067">ATP-binding</keyword>
<dbReference type="Proteomes" id="UP001168877">
    <property type="component" value="Unassembled WGS sequence"/>
</dbReference>
<evidence type="ECO:0000256" key="2">
    <source>
        <dbReference type="ARBA" id="ARBA00022741"/>
    </source>
</evidence>
<dbReference type="PROSITE" id="PS00847">
    <property type="entry name" value="MCM_1"/>
    <property type="match status" value="1"/>
</dbReference>
<keyword evidence="5" id="KW-0238">DNA-binding</keyword>
<proteinExistence type="inferred from homology"/>
<dbReference type="InterPro" id="IPR031327">
    <property type="entry name" value="MCM"/>
</dbReference>
<evidence type="ECO:0000313" key="8">
    <source>
        <dbReference type="Proteomes" id="UP001168877"/>
    </source>
</evidence>
<dbReference type="InterPro" id="IPR018525">
    <property type="entry name" value="MCM_CS"/>
</dbReference>
<protein>
    <recommendedName>
        <fullName evidence="1">DNA helicase</fullName>
        <ecNumber evidence="1">3.6.4.12</ecNumber>
    </recommendedName>
</protein>
<dbReference type="GO" id="GO:0000727">
    <property type="term" value="P:double-strand break repair via break-induced replication"/>
    <property type="evidence" value="ECO:0007669"/>
    <property type="project" value="TreeGrafter"/>
</dbReference>
<reference evidence="7" key="1">
    <citation type="journal article" date="2022" name="Plant J.">
        <title>Strategies of tolerance reflected in two North American maple genomes.</title>
        <authorList>
            <person name="McEvoy S.L."/>
            <person name="Sezen U.U."/>
            <person name="Trouern-Trend A."/>
            <person name="McMahon S.M."/>
            <person name="Schaberg P.G."/>
            <person name="Yang J."/>
            <person name="Wegrzyn J.L."/>
            <person name="Swenson N.G."/>
        </authorList>
    </citation>
    <scope>NUCLEOTIDE SEQUENCE</scope>
    <source>
        <strain evidence="7">NS2018</strain>
    </source>
</reference>
<dbReference type="Gene3D" id="3.30.70.330">
    <property type="match status" value="1"/>
</dbReference>
<organism evidence="7 8">
    <name type="scientific">Acer saccharum</name>
    <name type="common">Sugar maple</name>
    <dbReference type="NCBI Taxonomy" id="4024"/>
    <lineage>
        <taxon>Eukaryota</taxon>
        <taxon>Viridiplantae</taxon>
        <taxon>Streptophyta</taxon>
        <taxon>Embryophyta</taxon>
        <taxon>Tracheophyta</taxon>
        <taxon>Spermatophyta</taxon>
        <taxon>Magnoliopsida</taxon>
        <taxon>eudicotyledons</taxon>
        <taxon>Gunneridae</taxon>
        <taxon>Pentapetalae</taxon>
        <taxon>rosids</taxon>
        <taxon>malvids</taxon>
        <taxon>Sapindales</taxon>
        <taxon>Sapindaceae</taxon>
        <taxon>Hippocastanoideae</taxon>
        <taxon>Acereae</taxon>
        <taxon>Acer</taxon>
    </lineage>
</organism>
<dbReference type="InterPro" id="IPR001208">
    <property type="entry name" value="MCM_dom"/>
</dbReference>
<dbReference type="GO" id="GO:0005524">
    <property type="term" value="F:ATP binding"/>
    <property type="evidence" value="ECO:0007669"/>
    <property type="project" value="UniProtKB-KW"/>
</dbReference>
<dbReference type="InterPro" id="IPR015943">
    <property type="entry name" value="WD40/YVTN_repeat-like_dom_sf"/>
</dbReference>
<dbReference type="GO" id="GO:0042555">
    <property type="term" value="C:MCM complex"/>
    <property type="evidence" value="ECO:0007669"/>
    <property type="project" value="TreeGrafter"/>
</dbReference>
<dbReference type="Gene3D" id="2.130.10.10">
    <property type="entry name" value="YVTN repeat-like/Quinoprotein amine dehydrogenase"/>
    <property type="match status" value="1"/>
</dbReference>
<dbReference type="SUPFAM" id="SSF54928">
    <property type="entry name" value="RNA-binding domain, RBD"/>
    <property type="match status" value="1"/>
</dbReference>
<dbReference type="Gene3D" id="3.40.50.300">
    <property type="entry name" value="P-loop containing nucleotide triphosphate hydrolases"/>
    <property type="match status" value="1"/>
</dbReference>
<keyword evidence="8" id="KW-1185">Reference proteome</keyword>
<comment type="similarity">
    <text evidence="5">Belongs to the MCM family.</text>
</comment>
<evidence type="ECO:0000259" key="6">
    <source>
        <dbReference type="PROSITE" id="PS50051"/>
    </source>
</evidence>
<dbReference type="EMBL" id="JAUESC010000385">
    <property type="protein sequence ID" value="KAK0578053.1"/>
    <property type="molecule type" value="Genomic_DNA"/>
</dbReference>
<dbReference type="EC" id="3.6.4.12" evidence="1"/>
<dbReference type="InterPro" id="IPR035979">
    <property type="entry name" value="RBD_domain_sf"/>
</dbReference>
<dbReference type="PRINTS" id="PR01657">
    <property type="entry name" value="MCMFAMILY"/>
</dbReference>
<reference evidence="7" key="2">
    <citation type="submission" date="2023-06" db="EMBL/GenBank/DDBJ databases">
        <authorList>
            <person name="Swenson N.G."/>
            <person name="Wegrzyn J.L."/>
            <person name="Mcevoy S.L."/>
        </authorList>
    </citation>
    <scope>NUCLEOTIDE SEQUENCE</scope>
    <source>
        <strain evidence="7">NS2018</strain>
        <tissue evidence="7">Leaf</tissue>
    </source>
</reference>
<dbReference type="PANTHER" id="PTHR11630">
    <property type="entry name" value="DNA REPLICATION LICENSING FACTOR MCM FAMILY MEMBER"/>
    <property type="match status" value="1"/>
</dbReference>
<comment type="caution">
    <text evidence="7">The sequence shown here is derived from an EMBL/GenBank/DDBJ whole genome shotgun (WGS) entry which is preliminary data.</text>
</comment>
<keyword evidence="2 5" id="KW-0547">Nucleotide-binding</keyword>
<evidence type="ECO:0000313" key="7">
    <source>
        <dbReference type="EMBL" id="KAK0578053.1"/>
    </source>
</evidence>
<dbReference type="PANTHER" id="PTHR11630:SF43">
    <property type="entry name" value="DNA REPLICATION LICENSING FACTOR MCM6"/>
    <property type="match status" value="1"/>
</dbReference>
<dbReference type="AlphaFoldDB" id="A0AA39VGV1"/>
<evidence type="ECO:0000256" key="3">
    <source>
        <dbReference type="ARBA" id="ARBA00022840"/>
    </source>
</evidence>
<dbReference type="GO" id="GO:0003697">
    <property type="term" value="F:single-stranded DNA binding"/>
    <property type="evidence" value="ECO:0007669"/>
    <property type="project" value="TreeGrafter"/>
</dbReference>
<keyword evidence="4" id="KW-0853">WD repeat</keyword>
<dbReference type="InterPro" id="IPR027417">
    <property type="entry name" value="P-loop_NTPase"/>
</dbReference>
<sequence>MGVIKNVKQQFKYTEPIICMSAIKFADWKRVRIQETSQDCKFSSVCDGRRDTDIRNRKKDADEYDQLQFTCGVHKLIHECISFRGDINVCIVGDPSCAKSQFLKYASAGLTATVAKELDTGEFCIEVGALMLADNGICCIDEFNKMLYNVSLPPAILLRFHLVYVMIIGSDDQTDYHIAHHIVKVHQKYKEALSPRPRGFGFITFDSEDAVDRVLHKTFHELMGKRVEVKPALTKYANSGGGSHQDKTSLTHTSKVRFMAQSPDGCTVASAAAGNTLRIWNSFGDPKVAKSAPKAAREPFAHFNSIRLLEKRMLMRMTCCSSRSLSYSA</sequence>
<dbReference type="Pfam" id="PF00493">
    <property type="entry name" value="MCM"/>
    <property type="match status" value="1"/>
</dbReference>
<feature type="repeat" description="WD" evidence="4">
    <location>
        <begin position="249"/>
        <end position="281"/>
    </location>
</feature>
<evidence type="ECO:0000256" key="4">
    <source>
        <dbReference type="PROSITE-ProRule" id="PRU00221"/>
    </source>
</evidence>
<dbReference type="GO" id="GO:0000347">
    <property type="term" value="C:THO complex"/>
    <property type="evidence" value="ECO:0007669"/>
    <property type="project" value="UniProtKB-ARBA"/>
</dbReference>
<dbReference type="InterPro" id="IPR001680">
    <property type="entry name" value="WD40_rpt"/>
</dbReference>
<dbReference type="InterPro" id="IPR012677">
    <property type="entry name" value="Nucleotide-bd_a/b_plait_sf"/>
</dbReference>
<name>A0AA39VGV1_ACESA</name>
<accession>A0AA39VGV1</accession>
<feature type="domain" description="MCM C-terminal AAA(+) ATPase" evidence="6">
    <location>
        <begin position="67"/>
        <end position="146"/>
    </location>
</feature>
<dbReference type="GO" id="GO:1902969">
    <property type="term" value="P:mitotic DNA replication"/>
    <property type="evidence" value="ECO:0007669"/>
    <property type="project" value="TreeGrafter"/>
</dbReference>
<dbReference type="GO" id="GO:1990518">
    <property type="term" value="F:single-stranded 3'-5' DNA helicase activity"/>
    <property type="evidence" value="ECO:0007669"/>
    <property type="project" value="TreeGrafter"/>
</dbReference>